<dbReference type="EC" id="6.3.3.1" evidence="3"/>
<organism evidence="11 12">
    <name type="scientific">Paenibacillus pini JCM 16418</name>
    <dbReference type="NCBI Taxonomy" id="1236976"/>
    <lineage>
        <taxon>Bacteria</taxon>
        <taxon>Bacillati</taxon>
        <taxon>Bacillota</taxon>
        <taxon>Bacilli</taxon>
        <taxon>Bacillales</taxon>
        <taxon>Paenibacillaceae</taxon>
        <taxon>Paenibacillus</taxon>
    </lineage>
</organism>
<comment type="pathway">
    <text evidence="1">Purine metabolism; IMP biosynthesis via de novo pathway; 5-amino-1-(5-phospho-D-ribosyl)imidazole from N(2)-formyl-N(1)-(5-phospho-D-ribosyl)glycinamide: step 2/2.</text>
</comment>
<dbReference type="GO" id="GO:0005829">
    <property type="term" value="C:cytosol"/>
    <property type="evidence" value="ECO:0007669"/>
    <property type="project" value="TreeGrafter"/>
</dbReference>
<dbReference type="EMBL" id="BAVZ01000008">
    <property type="protein sequence ID" value="GAF08736.1"/>
    <property type="molecule type" value="Genomic_DNA"/>
</dbReference>
<evidence type="ECO:0000256" key="6">
    <source>
        <dbReference type="ARBA" id="ARBA00022840"/>
    </source>
</evidence>
<name>W7YVU2_9BACL</name>
<sequence length="74" mass="8061">MAYSAVFELMQNKGVITNRDMFTTFNMGIGLVLVVREQDAEEALRLLEASGEEAYVIGRVTAGESIVTFTGAEV</sequence>
<evidence type="ECO:0000256" key="4">
    <source>
        <dbReference type="ARBA" id="ARBA00022598"/>
    </source>
</evidence>
<dbReference type="STRING" id="1236976.JCM16418_2840"/>
<evidence type="ECO:0000256" key="1">
    <source>
        <dbReference type="ARBA" id="ARBA00004686"/>
    </source>
</evidence>
<dbReference type="PANTHER" id="PTHR10520:SF12">
    <property type="entry name" value="TRIFUNCTIONAL PURINE BIOSYNTHETIC PROTEIN ADENOSINE-3"/>
    <property type="match status" value="1"/>
</dbReference>
<reference evidence="11 12" key="1">
    <citation type="journal article" date="2014" name="Genome Announc.">
        <title>Draft Genome Sequence of Paenibacillus pini JCM 16418T, Isolated from the Rhizosphere of Pine Tree.</title>
        <authorList>
            <person name="Yuki M."/>
            <person name="Oshima K."/>
            <person name="Suda W."/>
            <person name="Oshida Y."/>
            <person name="Kitamura K."/>
            <person name="Iida Y."/>
            <person name="Hattori M."/>
            <person name="Ohkuma M."/>
        </authorList>
    </citation>
    <scope>NUCLEOTIDE SEQUENCE [LARGE SCALE GENOMIC DNA]</scope>
    <source>
        <strain evidence="11 12">JCM 16418</strain>
    </source>
</reference>
<evidence type="ECO:0000259" key="10">
    <source>
        <dbReference type="Pfam" id="PF02769"/>
    </source>
</evidence>
<evidence type="ECO:0000256" key="7">
    <source>
        <dbReference type="ARBA" id="ARBA00031908"/>
    </source>
</evidence>
<comment type="catalytic activity">
    <reaction evidence="9">
        <text>2-formamido-N(1)-(5-O-phospho-beta-D-ribosyl)acetamidine + ATP = 5-amino-1-(5-phospho-beta-D-ribosyl)imidazole + ADP + phosphate + H(+)</text>
        <dbReference type="Rhea" id="RHEA:23032"/>
        <dbReference type="ChEBI" id="CHEBI:15378"/>
        <dbReference type="ChEBI" id="CHEBI:30616"/>
        <dbReference type="ChEBI" id="CHEBI:43474"/>
        <dbReference type="ChEBI" id="CHEBI:137981"/>
        <dbReference type="ChEBI" id="CHEBI:147287"/>
        <dbReference type="ChEBI" id="CHEBI:456216"/>
        <dbReference type="EC" id="6.3.3.1"/>
    </reaction>
</comment>
<feature type="domain" description="PurM-like C-terminal" evidence="10">
    <location>
        <begin position="10"/>
        <end position="66"/>
    </location>
</feature>
<evidence type="ECO:0000313" key="12">
    <source>
        <dbReference type="Proteomes" id="UP000019364"/>
    </source>
</evidence>
<keyword evidence="4 11" id="KW-0436">Ligase</keyword>
<dbReference type="InterPro" id="IPR004733">
    <property type="entry name" value="PurM_cligase"/>
</dbReference>
<dbReference type="Pfam" id="PF02769">
    <property type="entry name" value="AIRS_C"/>
    <property type="match status" value="1"/>
</dbReference>
<dbReference type="GO" id="GO:0004641">
    <property type="term" value="F:phosphoribosylformylglycinamidine cyclo-ligase activity"/>
    <property type="evidence" value="ECO:0007669"/>
    <property type="project" value="UniProtKB-EC"/>
</dbReference>
<evidence type="ECO:0000256" key="5">
    <source>
        <dbReference type="ARBA" id="ARBA00022741"/>
    </source>
</evidence>
<gene>
    <name evidence="11" type="ORF">JCM16418_2840</name>
</gene>
<keyword evidence="5" id="KW-0547">Nucleotide-binding</keyword>
<dbReference type="InterPro" id="IPR010918">
    <property type="entry name" value="PurM-like_C_dom"/>
</dbReference>
<dbReference type="GO" id="GO:0006189">
    <property type="term" value="P:'de novo' IMP biosynthetic process"/>
    <property type="evidence" value="ECO:0007669"/>
    <property type="project" value="UniProtKB-UniPathway"/>
</dbReference>
<dbReference type="PANTHER" id="PTHR10520">
    <property type="entry name" value="TRIFUNCTIONAL PURINE BIOSYNTHETIC PROTEIN ADENOSINE-3-RELATED"/>
    <property type="match status" value="1"/>
</dbReference>
<dbReference type="Proteomes" id="UP000019364">
    <property type="component" value="Unassembled WGS sequence"/>
</dbReference>
<dbReference type="AlphaFoldDB" id="W7YVU2"/>
<dbReference type="UniPathway" id="UPA00074">
    <property type="reaction ID" value="UER00129"/>
</dbReference>
<evidence type="ECO:0000256" key="8">
    <source>
        <dbReference type="ARBA" id="ARBA00032931"/>
    </source>
</evidence>
<evidence type="ECO:0000256" key="3">
    <source>
        <dbReference type="ARBA" id="ARBA00013047"/>
    </source>
</evidence>
<protein>
    <recommendedName>
        <fullName evidence="3">phosphoribosylformylglycinamidine cyclo-ligase</fullName>
        <ecNumber evidence="3">6.3.3.1</ecNumber>
    </recommendedName>
    <alternativeName>
        <fullName evidence="8">AIR synthase</fullName>
    </alternativeName>
    <alternativeName>
        <fullName evidence="7">Phosphoribosyl-aminoimidazole synthetase</fullName>
    </alternativeName>
</protein>
<comment type="caution">
    <text evidence="11">The sequence shown here is derived from an EMBL/GenBank/DDBJ whole genome shotgun (WGS) entry which is preliminary data.</text>
</comment>
<keyword evidence="12" id="KW-1185">Reference proteome</keyword>
<dbReference type="GO" id="GO:0005524">
    <property type="term" value="F:ATP binding"/>
    <property type="evidence" value="ECO:0007669"/>
    <property type="project" value="UniProtKB-KW"/>
</dbReference>
<evidence type="ECO:0000256" key="9">
    <source>
        <dbReference type="ARBA" id="ARBA00049057"/>
    </source>
</evidence>
<dbReference type="SUPFAM" id="SSF56042">
    <property type="entry name" value="PurM C-terminal domain-like"/>
    <property type="match status" value="1"/>
</dbReference>
<comment type="similarity">
    <text evidence="2">Belongs to the AIR synthase family.</text>
</comment>
<dbReference type="Gene3D" id="3.90.650.10">
    <property type="entry name" value="PurM-like C-terminal domain"/>
    <property type="match status" value="1"/>
</dbReference>
<evidence type="ECO:0000313" key="11">
    <source>
        <dbReference type="EMBL" id="GAF08736.1"/>
    </source>
</evidence>
<evidence type="ECO:0000256" key="2">
    <source>
        <dbReference type="ARBA" id="ARBA00010280"/>
    </source>
</evidence>
<keyword evidence="6" id="KW-0067">ATP-binding</keyword>
<accession>W7YVU2</accession>
<dbReference type="InterPro" id="IPR036676">
    <property type="entry name" value="PurM-like_C_sf"/>
</dbReference>
<dbReference type="GO" id="GO:0004637">
    <property type="term" value="F:phosphoribosylamine-glycine ligase activity"/>
    <property type="evidence" value="ECO:0007669"/>
    <property type="project" value="TreeGrafter"/>
</dbReference>
<proteinExistence type="inferred from homology"/>
<dbReference type="GO" id="GO:0046084">
    <property type="term" value="P:adenine biosynthetic process"/>
    <property type="evidence" value="ECO:0007669"/>
    <property type="project" value="TreeGrafter"/>
</dbReference>
<dbReference type="eggNOG" id="COG0150">
    <property type="taxonomic scope" value="Bacteria"/>
</dbReference>